<dbReference type="InterPro" id="IPR045619">
    <property type="entry name" value="DUF6443"/>
</dbReference>
<dbReference type="InterPro" id="IPR032871">
    <property type="entry name" value="AHH_dom_containing"/>
</dbReference>
<dbReference type="InterPro" id="IPR050708">
    <property type="entry name" value="T6SS_VgrG/RHS"/>
</dbReference>
<gene>
    <name evidence="2" type="ORF">DI487_10165</name>
</gene>
<dbReference type="Pfam" id="PF14412">
    <property type="entry name" value="AHH"/>
    <property type="match status" value="1"/>
</dbReference>
<evidence type="ECO:0000313" key="2">
    <source>
        <dbReference type="EMBL" id="AWM14176.1"/>
    </source>
</evidence>
<dbReference type="OrthoDB" id="2972467at2"/>
<feature type="domain" description="DUF6443" evidence="1">
    <location>
        <begin position="314"/>
        <end position="391"/>
    </location>
</feature>
<dbReference type="Pfam" id="PF20041">
    <property type="entry name" value="DUF6443"/>
    <property type="match status" value="1"/>
</dbReference>
<organism evidence="2 3">
    <name type="scientific">Flavobacterium sediminis</name>
    <dbReference type="NCBI Taxonomy" id="2201181"/>
    <lineage>
        <taxon>Bacteria</taxon>
        <taxon>Pseudomonadati</taxon>
        <taxon>Bacteroidota</taxon>
        <taxon>Flavobacteriia</taxon>
        <taxon>Flavobacteriales</taxon>
        <taxon>Flavobacteriaceae</taxon>
        <taxon>Flavobacterium</taxon>
    </lineage>
</organism>
<protein>
    <recommendedName>
        <fullName evidence="1">DUF6443 domain-containing protein</fullName>
    </recommendedName>
</protein>
<name>A0A2U8QWA8_9FLAO</name>
<evidence type="ECO:0000259" key="1">
    <source>
        <dbReference type="Pfam" id="PF20041"/>
    </source>
</evidence>
<sequence>MQKKGFNFRLIGLFFISIISFCSFGKEKKWTTELVGNQIQAGAVMSLHDPESGQFTTVSQNTFIELKIDDYAGPYYWFTCDVNMSITPILSDGSLGTPYSQRLSVENNHYNGFGTFIDLQKHLVIDGVLGAEISIDEVTIYNKDASVNESITPSNVHLTLSNEVERYYPLPTGTVVVINYGQIVLNTVDNTIEVPWQQMTGAEEYELAWTWVDDYSNDGLSVPLTPSQIPMTIREFEQNCTRIQTKETSYTISNIYDRGYLLFRIRAIGRDLQDPTYNTYTPWDVNDPNGITSVFDWGIFPVNAHDNMNWQFQASYAEEGKKKDVVSYFDGSLRNRQTVTKINSNEKAVVGEVIYDEEGRAAIEVLPVPVDSKAIKYYPDFNQNMTSEVYSYQDFSSVSATNCDLQAGGMTDLIGASKYYSANNAQENSFQDFIPKAENYPFSQIDYSLDNTGRIRKKGGVGVNHQLGTTHEMKYFYSIPSQEELNRLFGYSVGNVQHYKKNIVVDPNRQVSVSYIDPQGRTIATALSSGSPANMNNLEDETNNSLHQYNTTDLLNKLDANDFDTDLDNNTQYLASNYWGNNLDGLRYDAQKVFVTEGDYTFKYKVLKDSPFTFECNEETFYYPFLYKLHLGVSDECGNDLATLDKNLGGDSEAVLNDYLDVDGNYDQAAVGPSYSTSFNQSFDDTMVLQNPVLGAYGITKQLTVDQDALEIFAEDYIKRGVEAGCILGPQNPDVNLVSCYYSCDQCVAYYNGIDYPFDFGDEDPSNDVVYPGLSYDSDGTMLYGQDAYVQMMLDSNLDLQALEQGTQEFTDLETLLILRYQQEWEGILLECQRPCQPDGYVVGSGTVSTSMSCDNNLMTLATDMLPAGQYGFYTSDIDTNGNAVGNSDSSQDAQSLIANNDFTIYHEGNTIYAAAEGTELELNDWRHPVLFDAYGFLGTTYVISDLRHYFNSIGEIDFVGIQWDNDSNTFVPAVMNNDFTAEITSISGLLTVFPDAEVDAEAGLYKIEPQYLKNVTDFVTYIDNRDTWPLSLVKYHPEFHYLDYQYKTCSILIEDTDDFELDGDQNTTDVITFNSDGFDSFLGSFDNYQDAKNAGLLNDPLALFNNDPFFQLEHPYDGLVIVSSTQNEGGEVTTTTTNITPAMMLEVKQYIMHQALTKTNIATPVNGSNLNAGFFGGYENTQQTLFENVYQTLFCNTPGGGGCTQPLNLNFSTILSVIDGLDPLVVPDADEIKDKFWQYYVSYYLGVKQKVQHVFINLYASRLGFYNDCIGNNNQENYNTITSVIREYPSARNLVNSWMVLPEDNTSSNLTTTLQTENGTSLAVKEKRFLPYDELYNSEQSAQDIYEDMMSVINTNMYESDGVCPMVRDLKAFLENLIRRAGQENGLVNTVVNTGATYAMDTFLNSASNITDPYLYYISQSLLEELNGDWSSTITSLQSSFSPDNKTITITLEQGTTTLETITLTIPATGVAAGLDWQGYGSGTSSLWVINSVPQVVSTGYDAANQEYTFEMVVRIIGNGVGTSLQVPYKDIVLSGRTKARLTCTNGSDGVVTNGENGDPILIDPGDSEGCNKKELFADALKELIVGLGTNVNSTSPYQIQTTTVPNYLSGYFGLTASSVVEWVYVSNYYFIPLNIYLNAYKILVDGNVRMVLATASDLSTGNLNSLNIGSLNSGLFYSRYNTVSGTIENNAMTPPYESFSGYIFGEQIRKTTAMVFTCCNECGEWDYDGDGIPDDDNFGEGYCDLCDNRIDLDLDGIPDCYDTYVCMPDNETDYDCDGIPNDQDAYPYCNNNFDSDGDGIPNGCDSCPNSPNTNDEDGDGIGDACDNCPQTYNPGQEDSDNDGIGDVCDVCPDNYNPGNTYLVDTDGDGVLDSCSNVRCWETSDTEVVEFLDHLKDMINEYITYIDDNNIALASNIESSAFTSPTMDALISDCELAYRFNTTFPSLNANSLVINAYVYYASVYKIPRKLYFINGTSMYSGGGTTIHGDILFETSSTQLIPTDITSVTSIETAGYSQTGYNLIMEVVSQNSGTVTVPINIRFKKTVSNVGYDTYPGVCGFLRYHASNPLTNKLVSNKPGNEVFNEAVESLDVSTCDCIPQIPAATSCYDQYVAYNDFVAGFATQYPNLSGFNFTSYDTQNDFCDYNLHFITAGYLHYITQLASNTSIPDLDKEDLFLTISEFGDTPLNYGFDYNTADGNIIDNFLDYYIAELINYTEGLHELTYDYGDGDIQIVTVNNWQLYATWYLATHPRVCPPAPMPVYVEETVEMDNPCEEFTISVAETYNNEAYQAYLNRLKREFKTAYLAEALGEAIENFDLEYFDKEYQYTLYYYDQAGNLIQTVAPQGVDRLVLDAAQNQLIDDIRINDLENTAMLPAHDFKTRYLYNSLNQLVWQATPDGGETRFAYDELGRIVASQNEKQGTGNNVPFNRITFNLPPELTVQGSSIIKTLAKDAYVGGTSYGYVLNGDGYIEFSVSGVDNTVSTEYLFCGLSYVDGTFSSIKYGFYVYPATSANKLAIRSIGATVPTYVPSNVMYSNPNQILRIERINQTINYYVDGVLYHTQTETDQGTYLVGSPLLIDFAIYKQKHRINNLKVVNYDATNNFSYTRYDDLGRIFEAGQFAVDQTQPLYIDDNGKLRDLLTDALVGVNANGLVDNYPYNVSSAQEEVTRTLYDDYSDFQTQVQAGQLLSNPTYNTQNRVTAILSFAGHTETTPLSDYESAIFYNYDVHGNVDEMLQVASTQILDYQLDPTIKRVNYEYDLISGNVKKVWFQKGNADQFIHKYNYDADNRIVSVETSKDTYIWEKDATYLYYDHGPLARVVLGDKQVQGVDHAYTIQGWLKTVNSESLNAQNNDMGHDGDWVSKDAMGYSLSYYEGDYESRITATMNSVSGSNLSFNPTDSDLFNGNIKRMVTTLHNTELQVLPTQVNLYGYDQLNRIFEFSSYQVDIDENGSNSTTSYASNYTYDRNGNLQTLKRTAPYSDGVTETIEEMDDFSYHYDPLTNKLLYITDIAANNFSEDIDSQSATNYGYDEIGQLIKDEQSHITGIQWRADGKVKSININDGIVDQNVLFFYDGLGNRIAKKLSTFGRSGENTTATYYARDTQGNSLGVYSYAVAPRSTTEFALKEHHIYGSSRLGIQNYTAGTFVTEYSRLVGDKYYELSNHLGNVLSVITDRKIIPTDTRLTDSNDFEENKWEAYGEASVDITVDRQQEILTGAANAGAFTAYALQPATYVISFDIDRDNIPQGTALHLDILDGTTTAVASHTINESGYVSFTFTLTTADTYKVLLWHDYAGVSVFMDNYYFYELPAVSSNNFISLFEPEVLSYNDYYPFGQLLPNRHASSDSYRYGFQGQEKDDEIKGEGNSINYTFRMHDTRVGRFFAIDPLFRKYAFYSPYAFSGNRVIDRNELEGLETGPQYWMSISPTAKQSGMTPELWQKQLSSSPNMKAIHGLLDGAGFVPGFGELADGTNAIIYTYEGDYLNAAFSSISLIPLGGDATAKGFKYSLKVAGFEGRTFKSAWAAKKWLGNAMEFGVKSADAIANRSKLAKAINITQKGMQAHHIIPVEALTKSEVVQKAVDAGFDFNGVVNGIGVKALNEGGTHANHPTYTKQILENLTKWSKENVNYTGEQAKEYLEKFAGKLKDKIQKESVEGSTKVNDLIIK</sequence>
<proteinExistence type="predicted"/>
<accession>A0A2U8QWA8</accession>
<dbReference type="PANTHER" id="PTHR32305">
    <property type="match status" value="1"/>
</dbReference>
<reference evidence="2 3" key="1">
    <citation type="submission" date="2018-05" db="EMBL/GenBank/DDBJ databases">
        <title>Flavobacterium sp. MEBiC07310.</title>
        <authorList>
            <person name="Baek K."/>
        </authorList>
    </citation>
    <scope>NUCLEOTIDE SEQUENCE [LARGE SCALE GENOMIC DNA]</scope>
    <source>
        <strain evidence="2 3">MEBiC07310</strain>
    </source>
</reference>
<dbReference type="Gene3D" id="4.10.1080.10">
    <property type="entry name" value="TSP type-3 repeat"/>
    <property type="match status" value="1"/>
</dbReference>
<dbReference type="CDD" id="cd20745">
    <property type="entry name" value="FIX_RhsA_AHH_HNH-like"/>
    <property type="match status" value="1"/>
</dbReference>
<dbReference type="InterPro" id="IPR028974">
    <property type="entry name" value="TSP_type-3_rpt"/>
</dbReference>
<evidence type="ECO:0000313" key="3">
    <source>
        <dbReference type="Proteomes" id="UP000245429"/>
    </source>
</evidence>
<keyword evidence="3" id="KW-1185">Reference proteome</keyword>
<dbReference type="Gene3D" id="2.180.10.10">
    <property type="entry name" value="RHS repeat-associated core"/>
    <property type="match status" value="3"/>
</dbReference>
<dbReference type="RefSeq" id="WP_109569542.1">
    <property type="nucleotide sequence ID" value="NZ_CP029463.1"/>
</dbReference>
<dbReference type="KEGG" id="fse:DI487_10165"/>
<dbReference type="EMBL" id="CP029463">
    <property type="protein sequence ID" value="AWM14176.1"/>
    <property type="molecule type" value="Genomic_DNA"/>
</dbReference>
<dbReference type="GO" id="GO:0005509">
    <property type="term" value="F:calcium ion binding"/>
    <property type="evidence" value="ECO:0007669"/>
    <property type="project" value="InterPro"/>
</dbReference>
<dbReference type="Proteomes" id="UP000245429">
    <property type="component" value="Chromosome"/>
</dbReference>
<dbReference type="PANTHER" id="PTHR32305:SF15">
    <property type="entry name" value="PROTEIN RHSA-RELATED"/>
    <property type="match status" value="1"/>
</dbReference>
<dbReference type="SUPFAM" id="SSF103647">
    <property type="entry name" value="TSP type-3 repeat"/>
    <property type="match status" value="1"/>
</dbReference>